<evidence type="ECO:0000313" key="1">
    <source>
        <dbReference type="EMBL" id="CAG8497497.1"/>
    </source>
</evidence>
<comment type="caution">
    <text evidence="1">The sequence shown here is derived from an EMBL/GenBank/DDBJ whole genome shotgun (WGS) entry which is preliminary data.</text>
</comment>
<organism evidence="1 2">
    <name type="scientific">Cetraspora pellucida</name>
    <dbReference type="NCBI Taxonomy" id="1433469"/>
    <lineage>
        <taxon>Eukaryota</taxon>
        <taxon>Fungi</taxon>
        <taxon>Fungi incertae sedis</taxon>
        <taxon>Mucoromycota</taxon>
        <taxon>Glomeromycotina</taxon>
        <taxon>Glomeromycetes</taxon>
        <taxon>Diversisporales</taxon>
        <taxon>Gigasporaceae</taxon>
        <taxon>Cetraspora</taxon>
    </lineage>
</organism>
<reference evidence="1" key="1">
    <citation type="submission" date="2021-06" db="EMBL/GenBank/DDBJ databases">
        <authorList>
            <person name="Kallberg Y."/>
            <person name="Tangrot J."/>
            <person name="Rosling A."/>
        </authorList>
    </citation>
    <scope>NUCLEOTIDE SEQUENCE</scope>
    <source>
        <strain evidence="1">28 12/20/2015</strain>
    </source>
</reference>
<protein>
    <submittedName>
        <fullName evidence="1">8073_t:CDS:1</fullName>
    </submittedName>
</protein>
<evidence type="ECO:0000313" key="2">
    <source>
        <dbReference type="Proteomes" id="UP000789366"/>
    </source>
</evidence>
<dbReference type="Proteomes" id="UP000789366">
    <property type="component" value="Unassembled WGS sequence"/>
</dbReference>
<keyword evidence="2" id="KW-1185">Reference proteome</keyword>
<dbReference type="EMBL" id="CAJVPW010002040">
    <property type="protein sequence ID" value="CAG8497497.1"/>
    <property type="molecule type" value="Genomic_DNA"/>
</dbReference>
<accession>A0ACA9KY84</accession>
<sequence length="117" mass="13707">MTASEQIHISAFVHNNALYANLWGKVSSFALNKINKQYQKANYVTAQELLPPCTRFFTRTIGLSCVYDIQNLRNHQSLLLKVIHRHWWIQEHPPTSQIDDNNFHYKDSLQSLLQILK</sequence>
<proteinExistence type="predicted"/>
<gene>
    <name evidence="1" type="ORF">SPELUC_LOCUS2850</name>
</gene>
<name>A0ACA9KY84_9GLOM</name>